<evidence type="ECO:0000313" key="7">
    <source>
        <dbReference type="EMBL" id="CEP78725.1"/>
    </source>
</evidence>
<keyword evidence="8" id="KW-1185">Reference proteome</keyword>
<dbReference type="NCBIfam" id="TIGR04350">
    <property type="entry name" value="C_S_lyase_PatB"/>
    <property type="match status" value="1"/>
</dbReference>
<dbReference type="Gene3D" id="3.90.1150.10">
    <property type="entry name" value="Aspartate Aminotransferase, domain 1"/>
    <property type="match status" value="1"/>
</dbReference>
<dbReference type="CDD" id="cd00609">
    <property type="entry name" value="AAT_like"/>
    <property type="match status" value="1"/>
</dbReference>
<proteinExistence type="inferred from homology"/>
<dbReference type="PANTHER" id="PTHR43525:SF1">
    <property type="entry name" value="PROTEIN MALY"/>
    <property type="match status" value="1"/>
</dbReference>
<evidence type="ECO:0000256" key="4">
    <source>
        <dbReference type="ARBA" id="ARBA00023239"/>
    </source>
</evidence>
<evidence type="ECO:0000259" key="6">
    <source>
        <dbReference type="Pfam" id="PF00155"/>
    </source>
</evidence>
<gene>
    <name evidence="7" type="primary">malY</name>
    <name evidence="7" type="ORF">DTL3_1431</name>
</gene>
<dbReference type="Proteomes" id="UP000032809">
    <property type="component" value="Chromosome I"/>
</dbReference>
<keyword evidence="3" id="KW-0663">Pyridoxal phosphate</keyword>
<dbReference type="HOGENOM" id="CLU_017584_15_0_0"/>
<dbReference type="STRING" id="1006576.DTL3_1431"/>
<dbReference type="GO" id="GO:0030170">
    <property type="term" value="F:pyridoxal phosphate binding"/>
    <property type="evidence" value="ECO:0007669"/>
    <property type="project" value="InterPro"/>
</dbReference>
<dbReference type="InterPro" id="IPR027619">
    <property type="entry name" value="C-S_lyase_PatB-like"/>
</dbReference>
<comment type="cofactor">
    <cofactor evidence="1">
        <name>pyridoxal 5'-phosphate</name>
        <dbReference type="ChEBI" id="CHEBI:597326"/>
    </cofactor>
</comment>
<dbReference type="OrthoDB" id="9802872at2"/>
<dbReference type="InterPro" id="IPR015424">
    <property type="entry name" value="PyrdxlP-dep_Trfase"/>
</dbReference>
<name>A0A0C7P329_DEFTU</name>
<dbReference type="EC" id="4.4.1.13" evidence="2"/>
<evidence type="ECO:0000256" key="1">
    <source>
        <dbReference type="ARBA" id="ARBA00001933"/>
    </source>
</evidence>
<evidence type="ECO:0000313" key="8">
    <source>
        <dbReference type="Proteomes" id="UP000032809"/>
    </source>
</evidence>
<reference evidence="8" key="1">
    <citation type="submission" date="2014-11" db="EMBL/GenBank/DDBJ databases">
        <authorList>
            <person name="Wibberg D."/>
        </authorList>
    </citation>
    <scope>NUCLEOTIDE SEQUENCE [LARGE SCALE GENOMIC DNA]</scope>
    <source>
        <strain evidence="8">L3</strain>
    </source>
</reference>
<keyword evidence="4 7" id="KW-0456">Lyase</keyword>
<dbReference type="SUPFAM" id="SSF53383">
    <property type="entry name" value="PLP-dependent transferases"/>
    <property type="match status" value="1"/>
</dbReference>
<dbReference type="InterPro" id="IPR015422">
    <property type="entry name" value="PyrdxlP-dep_Trfase_small"/>
</dbReference>
<dbReference type="PANTHER" id="PTHR43525">
    <property type="entry name" value="PROTEIN MALY"/>
    <property type="match status" value="1"/>
</dbReference>
<dbReference type="RefSeq" id="WP_045088118.1">
    <property type="nucleotide sequence ID" value="NZ_LN824141.1"/>
</dbReference>
<evidence type="ECO:0000256" key="3">
    <source>
        <dbReference type="ARBA" id="ARBA00022898"/>
    </source>
</evidence>
<comment type="similarity">
    <text evidence="5">Belongs to the class-II pyridoxal-phosphate-dependent aminotransferase family. MalY/PatB cystathionine beta-lyase subfamily.</text>
</comment>
<evidence type="ECO:0000256" key="2">
    <source>
        <dbReference type="ARBA" id="ARBA00012224"/>
    </source>
</evidence>
<dbReference type="Gene3D" id="3.40.640.10">
    <property type="entry name" value="Type I PLP-dependent aspartate aminotransferase-like (Major domain)"/>
    <property type="match status" value="1"/>
</dbReference>
<feature type="domain" description="Aminotransferase class I/classII large" evidence="6">
    <location>
        <begin position="35"/>
        <end position="382"/>
    </location>
</feature>
<sequence length="390" mass="45173">MAYDFDEIIDRRNTESEKWCNLLNIYGRNDIIPMWVADMDFKSPPEVIDVLEDRVKHGVFGYPMLKDEYIEPFIKWVFKKHTWKIDKNWVIMNSCVVDSLKTAVLTFSRPGDSIVIQPPVYRPFFNLVTSNGRTLLTNPLKIENGRYKIDFNDLEKKLSEKRTKLLLFCSPHNPVGRVWEENELRMLGELCLKYDVLILSDEIHSDIIYNNKHLPIASLSKELQDSTLSFYAPSKTFNLAGLRTSFVVIPNERIRTEYETVLSSISSMSINIFGLLAASAAYQYGEKWLDELIDYLKGNIDYVIEFFKHKLPKVTINPPEGTFLLWLDFRRYGSESFVKNILINEAHVGLEEGSIFGQEGQGFFRMNIGCPRKILVKACDNIYNAFKSLI</sequence>
<dbReference type="EMBL" id="LN824141">
    <property type="protein sequence ID" value="CEP78725.1"/>
    <property type="molecule type" value="Genomic_DNA"/>
</dbReference>
<dbReference type="InterPro" id="IPR051798">
    <property type="entry name" value="Class-II_PLP-Dep_Aminotrans"/>
</dbReference>
<dbReference type="InterPro" id="IPR004839">
    <property type="entry name" value="Aminotransferase_I/II_large"/>
</dbReference>
<dbReference type="PATRIC" id="fig|1006576.9.peg.1429"/>
<evidence type="ECO:0000256" key="5">
    <source>
        <dbReference type="ARBA" id="ARBA00037974"/>
    </source>
</evidence>
<dbReference type="Pfam" id="PF00155">
    <property type="entry name" value="Aminotran_1_2"/>
    <property type="match status" value="1"/>
</dbReference>
<organism evidence="7 8">
    <name type="scientific">Defluviitoga tunisiensis</name>
    <dbReference type="NCBI Taxonomy" id="1006576"/>
    <lineage>
        <taxon>Bacteria</taxon>
        <taxon>Thermotogati</taxon>
        <taxon>Thermotogota</taxon>
        <taxon>Thermotogae</taxon>
        <taxon>Petrotogales</taxon>
        <taxon>Petrotogaceae</taxon>
        <taxon>Defluviitoga</taxon>
    </lineage>
</organism>
<protein>
    <recommendedName>
        <fullName evidence="2">cysteine-S-conjugate beta-lyase</fullName>
        <ecNumber evidence="2">4.4.1.13</ecNumber>
    </recommendedName>
</protein>
<dbReference type="AlphaFoldDB" id="A0A0C7P329"/>
<dbReference type="InterPro" id="IPR015421">
    <property type="entry name" value="PyrdxlP-dep_Trfase_major"/>
</dbReference>
<dbReference type="GO" id="GO:0047804">
    <property type="term" value="F:cysteine-S-conjugate beta-lyase activity"/>
    <property type="evidence" value="ECO:0007669"/>
    <property type="project" value="UniProtKB-EC"/>
</dbReference>
<dbReference type="KEGG" id="dtn:DTL3_1431"/>
<accession>A0A0C7P329</accession>